<reference evidence="2" key="1">
    <citation type="submission" date="2020-03" db="EMBL/GenBank/DDBJ databases">
        <title>The deep terrestrial virosphere.</title>
        <authorList>
            <person name="Holmfeldt K."/>
            <person name="Nilsson E."/>
            <person name="Simone D."/>
            <person name="Lopez-Fernandez M."/>
            <person name="Wu X."/>
            <person name="de Brujin I."/>
            <person name="Lundin D."/>
            <person name="Andersson A."/>
            <person name="Bertilsson S."/>
            <person name="Dopson M."/>
        </authorList>
    </citation>
    <scope>NUCLEOTIDE SEQUENCE</scope>
    <source>
        <strain evidence="2">MM415B01169</strain>
    </source>
</reference>
<evidence type="ECO:0000256" key="1">
    <source>
        <dbReference type="SAM" id="Coils"/>
    </source>
</evidence>
<name>A0A6M3IRL4_9ZZZZ</name>
<protein>
    <submittedName>
        <fullName evidence="2">Uncharacterized protein</fullName>
    </submittedName>
</protein>
<accession>A0A6M3IRL4</accession>
<evidence type="ECO:0000313" key="2">
    <source>
        <dbReference type="EMBL" id="QJA60176.1"/>
    </source>
</evidence>
<proteinExistence type="predicted"/>
<keyword evidence="1" id="KW-0175">Coiled coil</keyword>
<gene>
    <name evidence="2" type="ORF">MM415B01169_0009</name>
</gene>
<sequence>MDNQLLVAKEELQPTLNDLLVDQVAYDPFKDDKYLTEGGFLLNRFSQTAKRIEDQRVSFTAPLTLSMKNINAFFKTFSEPIEQANRELRDKLAKHRRELEYKRLEEQMKVEEENKRLAKIAEETNTPIIMPAPIVPDLNKTIGAVTVKKVWTFEIKDQTKIPQEYLVVDEVKVRAAIRAGVRAIAGVTIFQKDEVSL</sequence>
<feature type="coiled-coil region" evidence="1">
    <location>
        <begin position="85"/>
        <end position="123"/>
    </location>
</feature>
<dbReference type="EMBL" id="MT141399">
    <property type="protein sequence ID" value="QJA60176.1"/>
    <property type="molecule type" value="Genomic_DNA"/>
</dbReference>
<dbReference type="AlphaFoldDB" id="A0A6M3IRL4"/>
<organism evidence="2">
    <name type="scientific">viral metagenome</name>
    <dbReference type="NCBI Taxonomy" id="1070528"/>
    <lineage>
        <taxon>unclassified sequences</taxon>
        <taxon>metagenomes</taxon>
        <taxon>organismal metagenomes</taxon>
    </lineage>
</organism>